<protein>
    <submittedName>
        <fullName evidence="2">Uncharacterized protein</fullName>
    </submittedName>
</protein>
<name>A0A8E0VGH8_9TREM</name>
<reference evidence="2" key="1">
    <citation type="submission" date="2019-05" db="EMBL/GenBank/DDBJ databases">
        <title>Annotation for the trematode Fasciolopsis buski.</title>
        <authorList>
            <person name="Choi Y.-J."/>
        </authorList>
    </citation>
    <scope>NUCLEOTIDE SEQUENCE</scope>
    <source>
        <strain evidence="2">HT</strain>
        <tissue evidence="2">Whole worm</tissue>
    </source>
</reference>
<evidence type="ECO:0000313" key="2">
    <source>
        <dbReference type="EMBL" id="KAA0184568.1"/>
    </source>
</evidence>
<dbReference type="EMBL" id="LUCM01011033">
    <property type="protein sequence ID" value="KAA0184568.1"/>
    <property type="molecule type" value="Genomic_DNA"/>
</dbReference>
<feature type="region of interest" description="Disordered" evidence="1">
    <location>
        <begin position="46"/>
        <end position="89"/>
    </location>
</feature>
<accession>A0A8E0VGH8</accession>
<proteinExistence type="predicted"/>
<evidence type="ECO:0000313" key="3">
    <source>
        <dbReference type="Proteomes" id="UP000728185"/>
    </source>
</evidence>
<organism evidence="2 3">
    <name type="scientific">Fasciolopsis buskii</name>
    <dbReference type="NCBI Taxonomy" id="27845"/>
    <lineage>
        <taxon>Eukaryota</taxon>
        <taxon>Metazoa</taxon>
        <taxon>Spiralia</taxon>
        <taxon>Lophotrochozoa</taxon>
        <taxon>Platyhelminthes</taxon>
        <taxon>Trematoda</taxon>
        <taxon>Digenea</taxon>
        <taxon>Plagiorchiida</taxon>
        <taxon>Echinostomata</taxon>
        <taxon>Echinostomatoidea</taxon>
        <taxon>Fasciolidae</taxon>
        <taxon>Fasciolopsis</taxon>
    </lineage>
</organism>
<sequence length="89" mass="9722">MRLESCPNTTANIFESSGISAMAAENQTYRHENRPLYPNVQFHLHTSDSSSVRSTVLDPVSSDLDTQGPPEAGSHPVKSKNPFPTPPSR</sequence>
<gene>
    <name evidence="2" type="ORF">FBUS_03739</name>
</gene>
<comment type="caution">
    <text evidence="2">The sequence shown here is derived from an EMBL/GenBank/DDBJ whole genome shotgun (WGS) entry which is preliminary data.</text>
</comment>
<keyword evidence="3" id="KW-1185">Reference proteome</keyword>
<dbReference type="Proteomes" id="UP000728185">
    <property type="component" value="Unassembled WGS sequence"/>
</dbReference>
<dbReference type="AlphaFoldDB" id="A0A8E0VGH8"/>
<evidence type="ECO:0000256" key="1">
    <source>
        <dbReference type="SAM" id="MobiDB-lite"/>
    </source>
</evidence>